<protein>
    <submittedName>
        <fullName evidence="2">Uncharacterized protein</fullName>
    </submittedName>
</protein>
<reference key="1">
    <citation type="submission" date="2010-08" db="EMBL/GenBank/DDBJ databases">
        <authorList>
            <person name="Zeigler D.R."/>
        </authorList>
    </citation>
    <scope>NUCLEOTIDE SEQUENCE</scope>
    <source>
        <strain>W23</strain>
    </source>
</reference>
<reference evidence="2 3" key="2">
    <citation type="journal article" date="2011" name="Microbiology">
        <title>The genome sequence of Bacillus subtilis subsp. spizizenii W23: insights into speciation within the B. subtilis complex and into the history of B. subtilis genetics.</title>
        <authorList>
            <person name="Zeigler D.R."/>
        </authorList>
    </citation>
    <scope>NUCLEOTIDE SEQUENCE [LARGE SCALE GENOMIC DNA]</scope>
    <source>
        <strain evidence="3">ATCC 23059 / NRRL B-14472 / W23</strain>
    </source>
</reference>
<evidence type="ECO:0000313" key="2">
    <source>
        <dbReference type="EMBL" id="ADM37974.1"/>
    </source>
</evidence>
<dbReference type="EMBL" id="CP002183">
    <property type="protein sequence ID" value="ADM37974.1"/>
    <property type="molecule type" value="Genomic_DNA"/>
</dbReference>
<proteinExistence type="predicted"/>
<evidence type="ECO:0000256" key="1">
    <source>
        <dbReference type="SAM" id="Coils"/>
    </source>
</evidence>
<keyword evidence="1" id="KW-0175">Coiled coil</keyword>
<dbReference type="HOGENOM" id="CLU_1136249_0_0_9"/>
<gene>
    <name evidence="2" type="ordered locus">BSUW23_09640</name>
</gene>
<organism evidence="2 3">
    <name type="scientific">Bacillus spizizenii (strain ATCC 23059 / NRRL B-14472 / W23)</name>
    <name type="common">Bacillus subtilis subsp. spizizenii</name>
    <dbReference type="NCBI Taxonomy" id="655816"/>
    <lineage>
        <taxon>Bacteria</taxon>
        <taxon>Bacillati</taxon>
        <taxon>Bacillota</taxon>
        <taxon>Bacilli</taxon>
        <taxon>Bacillales</taxon>
        <taxon>Bacillaceae</taxon>
        <taxon>Bacillus</taxon>
    </lineage>
</organism>
<dbReference type="RefSeq" id="WP_003220256.1">
    <property type="nucleotide sequence ID" value="NZ_CP148102.1"/>
</dbReference>
<dbReference type="Proteomes" id="UP000002233">
    <property type="component" value="Chromosome"/>
</dbReference>
<dbReference type="KEGG" id="bss:BSUW23_09640"/>
<feature type="coiled-coil region" evidence="1">
    <location>
        <begin position="115"/>
        <end position="198"/>
    </location>
</feature>
<evidence type="ECO:0000313" key="3">
    <source>
        <dbReference type="Proteomes" id="UP000002233"/>
    </source>
</evidence>
<dbReference type="AlphaFoldDB" id="E0TX68"/>
<name>E0TX68_BACSH</name>
<accession>E0TX68</accession>
<sequence length="251" mass="29127">MSLDINQSFLIELRDKLEGNGFTADDFKISTSIESTESLDELILQITYIYHKNFYFSFVLNPSGDLKKFEISPGKLLSREKSYGTFADEFLTMEITAWLKRLRREMGNSVVGRQIKDTQEKIEEIEKIMEEKFEEVSESYFTKAEGQKLKDKLDELEEKYSSAFDKSEELESELKAEKKKMHQEIELLKDQVQYLTKKKWATALMVKLVNWCARNPQAAKQIGQSAVKTLLPKEIEDSLPTSLLPPRDENN</sequence>